<reference evidence="1 2" key="2">
    <citation type="submission" date="2018-11" db="EMBL/GenBank/DDBJ databases">
        <authorList>
            <consortium name="Pathogen Informatics"/>
        </authorList>
    </citation>
    <scope>NUCLEOTIDE SEQUENCE [LARGE SCALE GENOMIC DNA]</scope>
</reference>
<accession>A0A0R3QKH3</accession>
<gene>
    <name evidence="1" type="ORF">BTMF_LOCUS6197</name>
</gene>
<evidence type="ECO:0000313" key="2">
    <source>
        <dbReference type="Proteomes" id="UP000280834"/>
    </source>
</evidence>
<proteinExistence type="predicted"/>
<sequence length="59" mass="7094">MPKSLVLPLLLMQNFVHQIHTSGQDKIKLTHQLKYLIKYHLFRIENDLTDDKEEHKIIQ</sequence>
<dbReference type="Proteomes" id="UP000280834">
    <property type="component" value="Unassembled WGS sequence"/>
</dbReference>
<keyword evidence="2" id="KW-1185">Reference proteome</keyword>
<dbReference type="EMBL" id="UZAG01015521">
    <property type="protein sequence ID" value="VDO21133.1"/>
    <property type="molecule type" value="Genomic_DNA"/>
</dbReference>
<evidence type="ECO:0000313" key="3">
    <source>
        <dbReference type="WBParaSite" id="BTMF_0000811601-mRNA-1"/>
    </source>
</evidence>
<dbReference type="AlphaFoldDB" id="A0A0R3QKH3"/>
<organism evidence="3">
    <name type="scientific">Brugia timori</name>
    <dbReference type="NCBI Taxonomy" id="42155"/>
    <lineage>
        <taxon>Eukaryota</taxon>
        <taxon>Metazoa</taxon>
        <taxon>Ecdysozoa</taxon>
        <taxon>Nematoda</taxon>
        <taxon>Chromadorea</taxon>
        <taxon>Rhabditida</taxon>
        <taxon>Spirurina</taxon>
        <taxon>Spiruromorpha</taxon>
        <taxon>Filarioidea</taxon>
        <taxon>Onchocercidae</taxon>
        <taxon>Brugia</taxon>
    </lineage>
</organism>
<dbReference type="WBParaSite" id="BTMF_0000811601-mRNA-1">
    <property type="protein sequence ID" value="BTMF_0000811601-mRNA-1"/>
    <property type="gene ID" value="BTMF_0000811601"/>
</dbReference>
<reference evidence="3" key="1">
    <citation type="submission" date="2017-02" db="UniProtKB">
        <authorList>
            <consortium name="WormBaseParasite"/>
        </authorList>
    </citation>
    <scope>IDENTIFICATION</scope>
</reference>
<evidence type="ECO:0000313" key="1">
    <source>
        <dbReference type="EMBL" id="VDO21133.1"/>
    </source>
</evidence>
<protein>
    <submittedName>
        <fullName evidence="3">Secreted protein</fullName>
    </submittedName>
</protein>
<name>A0A0R3QKH3_9BILA</name>